<sequence>MKLRIYIVDDEQIAIKYFEYLLSNMDLDCQVVGKSTNSTKAVSEIIQLKPDVVFTDISMPVMDGLEVAEKILKQIPAKIFLLTAYRDFDYVKKGMKIGVADYILKNELDETSLKKLLEKTAEDIMIEKKEQHRILEYNVRSFLLSHSAVLEGYTERHRPMQRYGMILLKRPPRICLSHPVNQEGLKADCYELQDLSYPEDLSCTAFTEVAQGEFCGIFYIGEKATDGQQLLWEAAKVLSGFLEKNQERCMFLVSDTLRQFFDLPDAYSELKKLSEYTFASPEQTLFRASELRELAAAGETKGSSWDGFLEIMETKISEGKGEELLADLKSILEEGGKGLTLWEYEEGLRALKRSMKQYAKKKQLDPAILELPYEFQDVFSARDSFTQCLEGILKLCEDRTEKQYSAYVNQAVHFIHLNYQKDISIPDIAEAVNVSEGHLRRCFKQELGTKIVDYLTEYRLERAKEMMKQESATLSEIWQKTGFASAQYFSYVFKKKEGILPREYMRELRGK</sequence>
<dbReference type="Gene3D" id="3.40.50.2300">
    <property type="match status" value="1"/>
</dbReference>
<dbReference type="SUPFAM" id="SSF52172">
    <property type="entry name" value="CheY-like"/>
    <property type="match status" value="1"/>
</dbReference>
<dbReference type="PANTHER" id="PTHR43280:SF2">
    <property type="entry name" value="HTH-TYPE TRANSCRIPTIONAL REGULATOR EXSA"/>
    <property type="match status" value="1"/>
</dbReference>
<dbReference type="EMBL" id="DVFT01000214">
    <property type="protein sequence ID" value="HIQ97772.1"/>
    <property type="molecule type" value="Genomic_DNA"/>
</dbReference>
<dbReference type="CDD" id="cd17536">
    <property type="entry name" value="REC_YesN-like"/>
    <property type="match status" value="1"/>
</dbReference>
<dbReference type="GO" id="GO:0000160">
    <property type="term" value="P:phosphorelay signal transduction system"/>
    <property type="evidence" value="ECO:0007669"/>
    <property type="project" value="InterPro"/>
</dbReference>
<dbReference type="GO" id="GO:0003700">
    <property type="term" value="F:DNA-binding transcription factor activity"/>
    <property type="evidence" value="ECO:0007669"/>
    <property type="project" value="InterPro"/>
</dbReference>
<evidence type="ECO:0000256" key="5">
    <source>
        <dbReference type="ARBA" id="ARBA00024867"/>
    </source>
</evidence>
<dbReference type="GO" id="GO:0043565">
    <property type="term" value="F:sequence-specific DNA binding"/>
    <property type="evidence" value="ECO:0007669"/>
    <property type="project" value="InterPro"/>
</dbReference>
<evidence type="ECO:0000259" key="8">
    <source>
        <dbReference type="PROSITE" id="PS50110"/>
    </source>
</evidence>
<dbReference type="PROSITE" id="PS50110">
    <property type="entry name" value="RESPONSE_REGULATORY"/>
    <property type="match status" value="1"/>
</dbReference>
<dbReference type="InterPro" id="IPR009057">
    <property type="entry name" value="Homeodomain-like_sf"/>
</dbReference>
<evidence type="ECO:0000256" key="2">
    <source>
        <dbReference type="ARBA" id="ARBA00023015"/>
    </source>
</evidence>
<comment type="function">
    <text evidence="5">May play the central regulatory role in sporulation. It may be an element of the effector pathway responsible for the activation of sporulation genes in response to nutritional stress. Spo0A may act in concert with spo0H (a sigma factor) to control the expression of some genes that are critical to the sporulation process.</text>
</comment>
<evidence type="ECO:0000259" key="7">
    <source>
        <dbReference type="PROSITE" id="PS01124"/>
    </source>
</evidence>
<dbReference type="Pfam" id="PF12833">
    <property type="entry name" value="HTH_18"/>
    <property type="match status" value="1"/>
</dbReference>
<evidence type="ECO:0000313" key="9">
    <source>
        <dbReference type="EMBL" id="HIQ97772.1"/>
    </source>
</evidence>
<dbReference type="PROSITE" id="PS01124">
    <property type="entry name" value="HTH_ARAC_FAMILY_2"/>
    <property type="match status" value="1"/>
</dbReference>
<keyword evidence="2" id="KW-0805">Transcription regulation</keyword>
<comment type="caution">
    <text evidence="9">The sequence shown here is derived from an EMBL/GenBank/DDBJ whole genome shotgun (WGS) entry which is preliminary data.</text>
</comment>
<keyword evidence="4" id="KW-0804">Transcription</keyword>
<reference evidence="9" key="1">
    <citation type="submission" date="2020-10" db="EMBL/GenBank/DDBJ databases">
        <authorList>
            <person name="Gilroy R."/>
        </authorList>
    </citation>
    <scope>NUCLEOTIDE SEQUENCE</scope>
    <source>
        <strain evidence="9">ChiSjej3B21-11622</strain>
    </source>
</reference>
<dbReference type="InterPro" id="IPR001789">
    <property type="entry name" value="Sig_transdc_resp-reg_receiver"/>
</dbReference>
<dbReference type="SUPFAM" id="SSF46689">
    <property type="entry name" value="Homeodomain-like"/>
    <property type="match status" value="2"/>
</dbReference>
<evidence type="ECO:0000256" key="6">
    <source>
        <dbReference type="PROSITE-ProRule" id="PRU00169"/>
    </source>
</evidence>
<dbReference type="PANTHER" id="PTHR43280">
    <property type="entry name" value="ARAC-FAMILY TRANSCRIPTIONAL REGULATOR"/>
    <property type="match status" value="1"/>
</dbReference>
<evidence type="ECO:0000313" key="10">
    <source>
        <dbReference type="Proteomes" id="UP000886886"/>
    </source>
</evidence>
<dbReference type="SMART" id="SM00342">
    <property type="entry name" value="HTH_ARAC"/>
    <property type="match status" value="1"/>
</dbReference>
<accession>A0A9D0ZXE2</accession>
<dbReference type="Pfam" id="PF00072">
    <property type="entry name" value="Response_reg"/>
    <property type="match status" value="1"/>
</dbReference>
<feature type="domain" description="Response regulatory" evidence="8">
    <location>
        <begin position="4"/>
        <end position="120"/>
    </location>
</feature>
<keyword evidence="3" id="KW-0238">DNA-binding</keyword>
<evidence type="ECO:0000256" key="4">
    <source>
        <dbReference type="ARBA" id="ARBA00023163"/>
    </source>
</evidence>
<dbReference type="SMART" id="SM00448">
    <property type="entry name" value="REC"/>
    <property type="match status" value="1"/>
</dbReference>
<name>A0A9D0ZXE2_9FIRM</name>
<proteinExistence type="predicted"/>
<organism evidence="9 10">
    <name type="scientific">Candidatus Limivivens merdigallinarum</name>
    <dbReference type="NCBI Taxonomy" id="2840859"/>
    <lineage>
        <taxon>Bacteria</taxon>
        <taxon>Bacillati</taxon>
        <taxon>Bacillota</taxon>
        <taxon>Clostridia</taxon>
        <taxon>Lachnospirales</taxon>
        <taxon>Lachnospiraceae</taxon>
        <taxon>Lachnospiraceae incertae sedis</taxon>
        <taxon>Candidatus Limivivens</taxon>
    </lineage>
</organism>
<evidence type="ECO:0000256" key="3">
    <source>
        <dbReference type="ARBA" id="ARBA00023125"/>
    </source>
</evidence>
<dbReference type="AlphaFoldDB" id="A0A9D0ZXE2"/>
<evidence type="ECO:0000256" key="1">
    <source>
        <dbReference type="ARBA" id="ARBA00018672"/>
    </source>
</evidence>
<feature type="domain" description="HTH araC/xylS-type" evidence="7">
    <location>
        <begin position="409"/>
        <end position="507"/>
    </location>
</feature>
<dbReference type="InterPro" id="IPR018060">
    <property type="entry name" value="HTH_AraC"/>
</dbReference>
<dbReference type="InterPro" id="IPR011006">
    <property type="entry name" value="CheY-like_superfamily"/>
</dbReference>
<feature type="modified residue" description="4-aspartylphosphate" evidence="6">
    <location>
        <position position="56"/>
    </location>
</feature>
<keyword evidence="6" id="KW-0597">Phosphoprotein</keyword>
<dbReference type="Proteomes" id="UP000886886">
    <property type="component" value="Unassembled WGS sequence"/>
</dbReference>
<reference evidence="9" key="2">
    <citation type="journal article" date="2021" name="PeerJ">
        <title>Extensive microbial diversity within the chicken gut microbiome revealed by metagenomics and culture.</title>
        <authorList>
            <person name="Gilroy R."/>
            <person name="Ravi A."/>
            <person name="Getino M."/>
            <person name="Pursley I."/>
            <person name="Horton D.L."/>
            <person name="Alikhan N.F."/>
            <person name="Baker D."/>
            <person name="Gharbi K."/>
            <person name="Hall N."/>
            <person name="Watson M."/>
            <person name="Adriaenssens E.M."/>
            <person name="Foster-Nyarko E."/>
            <person name="Jarju S."/>
            <person name="Secka A."/>
            <person name="Antonio M."/>
            <person name="Oren A."/>
            <person name="Chaudhuri R.R."/>
            <person name="La Ragione R."/>
            <person name="Hildebrand F."/>
            <person name="Pallen M.J."/>
        </authorList>
    </citation>
    <scope>NUCLEOTIDE SEQUENCE</scope>
    <source>
        <strain evidence="9">ChiSjej3B21-11622</strain>
    </source>
</reference>
<protein>
    <recommendedName>
        <fullName evidence="1">Stage 0 sporulation protein A homolog</fullName>
    </recommendedName>
</protein>
<dbReference type="Gene3D" id="1.10.10.60">
    <property type="entry name" value="Homeodomain-like"/>
    <property type="match status" value="2"/>
</dbReference>
<gene>
    <name evidence="9" type="ORF">IAB26_14585</name>
</gene>